<sequence length="522" mass="58807">MTPSRKALCKSIKLLRTDRFRRFVDVLRLQRSRFLREAVDLAFQTRAKADSPSSALATLQQEIHEHDLNPLPRIQLEMTKRMLEEDKVLVETNEFVETCVEENWTGDAGVSSTLSTLEYGWERGVFDTLLHGETETPEGVVHRIAHVSKEELAPLNAAIDAFRDRDAVADYHPGSGKHVRNILHPSLFPYITKAETASEKRTHEGQMEVKPGTICSPKREHGEENDDFGRLYRRSRYQWMPSEVQVDDDGVPRFVSPVNGVHPQHDADLQRCLESVLSLAIPAWEHVLGYTKSMHWTDYQTARGSWKVRKRSKLVSKPVSLRGKRLQVIPKIADIELKEDGDTHEGVWHVEGLSHERIVATALAYLRKDSTVQGGSLLFRRSFSPDETSFLAANTQQNEAAESPLLSAGLVPLGKLTPSAGDLVAFPNSHQHKLEPIFANAKAGLGMPRASHQRIAIRRVVVFFLVDPSSRIVSTADVVHLPHALLNYEARCRIRLAMMAERSAAKKDLNGELSHNFNFCEH</sequence>
<protein>
    <submittedName>
        <fullName evidence="3">Conserved mitochondrial DUF4246 domain-containing protein</fullName>
    </submittedName>
</protein>
<evidence type="ECO:0000256" key="1">
    <source>
        <dbReference type="SAM" id="MobiDB-lite"/>
    </source>
</evidence>
<feature type="region of interest" description="Disordered" evidence="1">
    <location>
        <begin position="198"/>
        <end position="225"/>
    </location>
</feature>
<dbReference type="PANTHER" id="PTHR33119">
    <property type="entry name" value="IFI3P"/>
    <property type="match status" value="1"/>
</dbReference>
<evidence type="ECO:0000259" key="2">
    <source>
        <dbReference type="Pfam" id="PF14033"/>
    </source>
</evidence>
<dbReference type="OrthoDB" id="415532at2759"/>
<comment type="caution">
    <text evidence="3">The sequence shown here is derived from an EMBL/GenBank/DDBJ whole genome shotgun (WGS) entry which is preliminary data.</text>
</comment>
<dbReference type="InterPro" id="IPR025340">
    <property type="entry name" value="DUF4246"/>
</dbReference>
<evidence type="ECO:0000313" key="3">
    <source>
        <dbReference type="EMBL" id="KAF0852440.1"/>
    </source>
</evidence>
<gene>
    <name evidence="3" type="ORF">ANDGO_01669</name>
</gene>
<dbReference type="AlphaFoldDB" id="A0A8K0AGF3"/>
<dbReference type="Pfam" id="PF14033">
    <property type="entry name" value="DUF4246"/>
    <property type="match status" value="1"/>
</dbReference>
<reference evidence="3" key="1">
    <citation type="submission" date="2019-09" db="EMBL/GenBank/DDBJ databases">
        <title>The Mitochondrial Proteome of the Jakobid, Andalucia godoyi, a Protist With the Most Gene-Rich and Bacteria-Like Mitochondrial Genome.</title>
        <authorList>
            <person name="Gray M.W."/>
            <person name="Burger G."/>
            <person name="Derelle R."/>
            <person name="Klimes V."/>
            <person name="Leger M."/>
            <person name="Sarrasin M."/>
            <person name="Vlcek C."/>
            <person name="Roger A.J."/>
            <person name="Elias M."/>
            <person name="Lang B.F."/>
        </authorList>
    </citation>
    <scope>NUCLEOTIDE SEQUENCE</scope>
    <source>
        <strain evidence="3">And28</strain>
    </source>
</reference>
<organism evidence="3 4">
    <name type="scientific">Andalucia godoyi</name>
    <name type="common">Flagellate</name>
    <dbReference type="NCBI Taxonomy" id="505711"/>
    <lineage>
        <taxon>Eukaryota</taxon>
        <taxon>Discoba</taxon>
        <taxon>Jakobida</taxon>
        <taxon>Andalucina</taxon>
        <taxon>Andaluciidae</taxon>
        <taxon>Andalucia</taxon>
    </lineage>
</organism>
<feature type="domain" description="DUF4246" evidence="2">
    <location>
        <begin position="146"/>
        <end position="478"/>
    </location>
</feature>
<evidence type="ECO:0000313" key="4">
    <source>
        <dbReference type="Proteomes" id="UP000799049"/>
    </source>
</evidence>
<feature type="compositionally biased region" description="Basic and acidic residues" evidence="1">
    <location>
        <begin position="198"/>
        <end position="207"/>
    </location>
</feature>
<dbReference type="Proteomes" id="UP000799049">
    <property type="component" value="Unassembled WGS sequence"/>
</dbReference>
<dbReference type="InterPro" id="IPR049192">
    <property type="entry name" value="DUF4246_C"/>
</dbReference>
<keyword evidence="4" id="KW-1185">Reference proteome</keyword>
<dbReference type="EMBL" id="VRVR01000037">
    <property type="protein sequence ID" value="KAF0852440.1"/>
    <property type="molecule type" value="Genomic_DNA"/>
</dbReference>
<accession>A0A8K0AGF3</accession>
<proteinExistence type="predicted"/>
<dbReference type="PANTHER" id="PTHR33119:SF1">
    <property type="entry name" value="FE2OG DIOXYGENASE DOMAIN-CONTAINING PROTEIN"/>
    <property type="match status" value="1"/>
</dbReference>
<name>A0A8K0AGF3_ANDGO</name>